<feature type="compositionally biased region" description="Low complexity" evidence="1">
    <location>
        <begin position="129"/>
        <end position="138"/>
    </location>
</feature>
<dbReference type="STRING" id="1391654.AKJ09_10462"/>
<accession>A0A0K1QDG4</accession>
<feature type="compositionally biased region" description="Basic and acidic residues" evidence="1">
    <location>
        <begin position="296"/>
        <end position="307"/>
    </location>
</feature>
<gene>
    <name evidence="2" type="ORF">AKJ09_10462</name>
</gene>
<organism evidence="2 3">
    <name type="scientific">Labilithrix luteola</name>
    <dbReference type="NCBI Taxonomy" id="1391654"/>
    <lineage>
        <taxon>Bacteria</taxon>
        <taxon>Pseudomonadati</taxon>
        <taxon>Myxococcota</taxon>
        <taxon>Polyangia</taxon>
        <taxon>Polyangiales</taxon>
        <taxon>Labilitrichaceae</taxon>
        <taxon>Labilithrix</taxon>
    </lineage>
</organism>
<feature type="compositionally biased region" description="Pro residues" evidence="1">
    <location>
        <begin position="329"/>
        <end position="344"/>
    </location>
</feature>
<protein>
    <submittedName>
        <fullName evidence="2">Basic proline-rich protein</fullName>
    </submittedName>
</protein>
<name>A0A0K1QDG4_9BACT</name>
<feature type="compositionally biased region" description="Basic residues" evidence="1">
    <location>
        <begin position="371"/>
        <end position="382"/>
    </location>
</feature>
<feature type="region of interest" description="Disordered" evidence="1">
    <location>
        <begin position="261"/>
        <end position="442"/>
    </location>
</feature>
<feature type="compositionally biased region" description="Basic and acidic residues" evidence="1">
    <location>
        <begin position="94"/>
        <end position="119"/>
    </location>
</feature>
<dbReference type="KEGG" id="llu:AKJ09_10462"/>
<evidence type="ECO:0000313" key="3">
    <source>
        <dbReference type="Proteomes" id="UP000064967"/>
    </source>
</evidence>
<evidence type="ECO:0000256" key="1">
    <source>
        <dbReference type="SAM" id="MobiDB-lite"/>
    </source>
</evidence>
<sequence length="455" mass="49576">MRLRPGSSAIRFAPRRAPRDCFPLCSQALRRQPSSTQISVGSPTARIGLRWDRYASVNLESSMVRFLLTTRSSLDVWQHWQVGWNQGARGAAPRLDRHETGRERESDDSSEAEADRRSPSDPQAGGFRGSCRSRARCSGGPGGGSRRRSQAWASRDRREVWARRDRREACASREACGRREACASREARACTRPGEARAREARACCRTARGADAHRLECAEAHAGAGGYRRDRRLHEDFPTAGVLTVASTVAAVAIGRASPRTNAGSRIASSGRDEHDLDDASFGHRVAARSGCRTSGREEHAREHGHGARRRCGPASPVVIGPSVVIEEPPPPSTPKAFAPPSPTLLAPRGTPPTSRDLGVPFTPSSQRPPVRRRSRIRSTRPRSSTCAGARRPASRSGSLPRSPVSRCGSAWCCSVSAWSSAPRRSSSRARPTIRLPSAPRHRACLLAFPRRPR</sequence>
<keyword evidence="3" id="KW-1185">Reference proteome</keyword>
<feature type="compositionally biased region" description="Low complexity" evidence="1">
    <location>
        <begin position="314"/>
        <end position="328"/>
    </location>
</feature>
<feature type="region of interest" description="Disordered" evidence="1">
    <location>
        <begin position="89"/>
        <end position="157"/>
    </location>
</feature>
<evidence type="ECO:0000313" key="2">
    <source>
        <dbReference type="EMBL" id="AKV03799.1"/>
    </source>
</evidence>
<dbReference type="EMBL" id="CP012333">
    <property type="protein sequence ID" value="AKV03799.1"/>
    <property type="molecule type" value="Genomic_DNA"/>
</dbReference>
<dbReference type="Proteomes" id="UP000064967">
    <property type="component" value="Chromosome"/>
</dbReference>
<reference evidence="2 3" key="1">
    <citation type="submission" date="2015-08" db="EMBL/GenBank/DDBJ databases">
        <authorList>
            <person name="Babu N.S."/>
            <person name="Beckwith C.J."/>
            <person name="Beseler K.G."/>
            <person name="Brison A."/>
            <person name="Carone J.V."/>
            <person name="Caskin T.P."/>
            <person name="Diamond M."/>
            <person name="Durham M.E."/>
            <person name="Foxe J.M."/>
            <person name="Go M."/>
            <person name="Henderson B.A."/>
            <person name="Jones I.B."/>
            <person name="McGettigan J.A."/>
            <person name="Micheletti S.J."/>
            <person name="Nasrallah M.E."/>
            <person name="Ortiz D."/>
            <person name="Piller C.R."/>
            <person name="Privatt S.R."/>
            <person name="Schneider S.L."/>
            <person name="Sharp S."/>
            <person name="Smith T.C."/>
            <person name="Stanton J.D."/>
            <person name="Ullery H.E."/>
            <person name="Wilson R.J."/>
            <person name="Serrano M.G."/>
            <person name="Buck G."/>
            <person name="Lee V."/>
            <person name="Wang Y."/>
            <person name="Carvalho R."/>
            <person name="Voegtly L."/>
            <person name="Shi R."/>
            <person name="Duckworth R."/>
            <person name="Johnson A."/>
            <person name="Loviza R."/>
            <person name="Walstead R."/>
            <person name="Shah Z."/>
            <person name="Kiflezghi M."/>
            <person name="Wade K."/>
            <person name="Ball S.L."/>
            <person name="Bradley K.W."/>
            <person name="Asai D.J."/>
            <person name="Bowman C.A."/>
            <person name="Russell D.A."/>
            <person name="Pope W.H."/>
            <person name="Jacobs-Sera D."/>
            <person name="Hendrix R.W."/>
            <person name="Hatfull G.F."/>
        </authorList>
    </citation>
    <scope>NUCLEOTIDE SEQUENCE [LARGE SCALE GENOMIC DNA]</scope>
    <source>
        <strain evidence="2 3">DSM 27648</strain>
    </source>
</reference>
<proteinExistence type="predicted"/>
<feature type="compositionally biased region" description="Low complexity" evidence="1">
    <location>
        <begin position="411"/>
        <end position="432"/>
    </location>
</feature>
<dbReference type="AlphaFoldDB" id="A0A0K1QDG4"/>